<name>A0A9D1MQL7_9FIRM</name>
<dbReference type="SUPFAM" id="SSF53178">
    <property type="entry name" value="Peptidyl-tRNA hydrolase-like"/>
    <property type="match status" value="1"/>
</dbReference>
<keyword evidence="8" id="KW-0963">Cytoplasm</keyword>
<organism evidence="11 12">
    <name type="scientific">Candidatus Avacidaminococcus intestinavium</name>
    <dbReference type="NCBI Taxonomy" id="2840684"/>
    <lineage>
        <taxon>Bacteria</taxon>
        <taxon>Bacillati</taxon>
        <taxon>Bacillota</taxon>
        <taxon>Negativicutes</taxon>
        <taxon>Acidaminococcales</taxon>
        <taxon>Acidaminococcaceae</taxon>
        <taxon>Acidaminococcaceae incertae sedis</taxon>
        <taxon>Candidatus Avacidaminococcus</taxon>
    </lineage>
</organism>
<dbReference type="GO" id="GO:0005737">
    <property type="term" value="C:cytoplasm"/>
    <property type="evidence" value="ECO:0007669"/>
    <property type="project" value="UniProtKB-SubCell"/>
</dbReference>
<dbReference type="FunFam" id="3.40.50.1470:FF:000001">
    <property type="entry name" value="Peptidyl-tRNA hydrolase"/>
    <property type="match status" value="1"/>
</dbReference>
<feature type="binding site" evidence="8">
    <location>
        <position position="14"/>
    </location>
    <ligand>
        <name>tRNA</name>
        <dbReference type="ChEBI" id="CHEBI:17843"/>
    </ligand>
</feature>
<dbReference type="Pfam" id="PF01195">
    <property type="entry name" value="Pept_tRNA_hydro"/>
    <property type="match status" value="1"/>
</dbReference>
<comment type="function">
    <text evidence="8">Hydrolyzes ribosome-free peptidyl-tRNAs (with 1 or more amino acids incorporated), which drop off the ribosome during protein synthesis, or as a result of ribosome stalling.</text>
</comment>
<sequence>MKLIVGLGNIGTKYENTRHNIGFMVADVLAKRWDLSNWKEGDNALYLERRTSEKIFLIKPTTYMNLSGFAVRDFVNFYHIALEDIAIIQDDLDLPCGQIRIRRKGSAGGHNGIKSIQEQLASGEFTRFKVGIGHPTGNHENVIKHVLQGFYADEKDLIEEALTKTADAVECWLEQGIEAVMQEYNKKNR</sequence>
<evidence type="ECO:0000256" key="5">
    <source>
        <dbReference type="ARBA" id="ARBA00038063"/>
    </source>
</evidence>
<gene>
    <name evidence="8" type="primary">pth</name>
    <name evidence="11" type="ORF">IAB06_06280</name>
</gene>
<evidence type="ECO:0000256" key="7">
    <source>
        <dbReference type="ARBA" id="ARBA00050038"/>
    </source>
</evidence>
<keyword evidence="3 8" id="KW-0378">Hydrolase</keyword>
<dbReference type="GO" id="GO:0006515">
    <property type="term" value="P:protein quality control for misfolded or incompletely synthesized proteins"/>
    <property type="evidence" value="ECO:0007669"/>
    <property type="project" value="UniProtKB-UniRule"/>
</dbReference>
<evidence type="ECO:0000256" key="10">
    <source>
        <dbReference type="RuleBase" id="RU004320"/>
    </source>
</evidence>
<accession>A0A9D1MQL7</accession>
<dbReference type="PROSITE" id="PS01195">
    <property type="entry name" value="PEPT_TRNA_HYDROL_1"/>
    <property type="match status" value="1"/>
</dbReference>
<keyword evidence="2 8" id="KW-0820">tRNA-binding</keyword>
<evidence type="ECO:0000313" key="12">
    <source>
        <dbReference type="Proteomes" id="UP000824099"/>
    </source>
</evidence>
<evidence type="ECO:0000256" key="9">
    <source>
        <dbReference type="RuleBase" id="RU000673"/>
    </source>
</evidence>
<dbReference type="InterPro" id="IPR001328">
    <property type="entry name" value="Pept_tRNA_hydro"/>
</dbReference>
<dbReference type="PANTHER" id="PTHR17224">
    <property type="entry name" value="PEPTIDYL-TRNA HYDROLASE"/>
    <property type="match status" value="1"/>
</dbReference>
<dbReference type="CDD" id="cd00462">
    <property type="entry name" value="PTH"/>
    <property type="match status" value="1"/>
</dbReference>
<dbReference type="NCBIfam" id="TIGR00447">
    <property type="entry name" value="pth"/>
    <property type="match status" value="1"/>
</dbReference>
<dbReference type="PROSITE" id="PS01196">
    <property type="entry name" value="PEPT_TRNA_HYDROL_2"/>
    <property type="match status" value="1"/>
</dbReference>
<evidence type="ECO:0000256" key="1">
    <source>
        <dbReference type="ARBA" id="ARBA00013260"/>
    </source>
</evidence>
<protein>
    <recommendedName>
        <fullName evidence="7 8">Peptidyl-tRNA hydrolase</fullName>
        <shortName evidence="8">Pth</shortName>
        <ecNumber evidence="1 8">3.1.1.29</ecNumber>
    </recommendedName>
</protein>
<feature type="active site" description="Proton acceptor" evidence="8">
    <location>
        <position position="19"/>
    </location>
</feature>
<comment type="subcellular location">
    <subcellularLocation>
        <location evidence="8">Cytoplasm</location>
    </subcellularLocation>
</comment>
<evidence type="ECO:0000256" key="2">
    <source>
        <dbReference type="ARBA" id="ARBA00022555"/>
    </source>
</evidence>
<dbReference type="PANTHER" id="PTHR17224:SF1">
    <property type="entry name" value="PEPTIDYL-TRNA HYDROLASE"/>
    <property type="match status" value="1"/>
</dbReference>
<evidence type="ECO:0000256" key="6">
    <source>
        <dbReference type="ARBA" id="ARBA00048707"/>
    </source>
</evidence>
<reference evidence="11" key="2">
    <citation type="journal article" date="2021" name="PeerJ">
        <title>Extensive microbial diversity within the chicken gut microbiome revealed by metagenomics and culture.</title>
        <authorList>
            <person name="Gilroy R."/>
            <person name="Ravi A."/>
            <person name="Getino M."/>
            <person name="Pursley I."/>
            <person name="Horton D.L."/>
            <person name="Alikhan N.F."/>
            <person name="Baker D."/>
            <person name="Gharbi K."/>
            <person name="Hall N."/>
            <person name="Watson M."/>
            <person name="Adriaenssens E.M."/>
            <person name="Foster-Nyarko E."/>
            <person name="Jarju S."/>
            <person name="Secka A."/>
            <person name="Antonio M."/>
            <person name="Oren A."/>
            <person name="Chaudhuri R.R."/>
            <person name="La Ragione R."/>
            <person name="Hildebrand F."/>
            <person name="Pallen M.J."/>
        </authorList>
    </citation>
    <scope>NUCLEOTIDE SEQUENCE</scope>
    <source>
        <strain evidence="11">CHK160-1198</strain>
    </source>
</reference>
<evidence type="ECO:0000256" key="3">
    <source>
        <dbReference type="ARBA" id="ARBA00022801"/>
    </source>
</evidence>
<comment type="similarity">
    <text evidence="5 8 10">Belongs to the PTH family.</text>
</comment>
<evidence type="ECO:0000256" key="4">
    <source>
        <dbReference type="ARBA" id="ARBA00022884"/>
    </source>
</evidence>
<comment type="subunit">
    <text evidence="8">Monomer.</text>
</comment>
<feature type="binding site" evidence="8">
    <location>
        <position position="65"/>
    </location>
    <ligand>
        <name>tRNA</name>
        <dbReference type="ChEBI" id="CHEBI:17843"/>
    </ligand>
</feature>
<proteinExistence type="inferred from homology"/>
<comment type="catalytic activity">
    <reaction evidence="6 8 9">
        <text>an N-acyl-L-alpha-aminoacyl-tRNA + H2O = an N-acyl-L-amino acid + a tRNA + H(+)</text>
        <dbReference type="Rhea" id="RHEA:54448"/>
        <dbReference type="Rhea" id="RHEA-COMP:10123"/>
        <dbReference type="Rhea" id="RHEA-COMP:13883"/>
        <dbReference type="ChEBI" id="CHEBI:15377"/>
        <dbReference type="ChEBI" id="CHEBI:15378"/>
        <dbReference type="ChEBI" id="CHEBI:59874"/>
        <dbReference type="ChEBI" id="CHEBI:78442"/>
        <dbReference type="ChEBI" id="CHEBI:138191"/>
        <dbReference type="EC" id="3.1.1.29"/>
    </reaction>
</comment>
<reference evidence="11" key="1">
    <citation type="submission" date="2020-10" db="EMBL/GenBank/DDBJ databases">
        <authorList>
            <person name="Gilroy R."/>
        </authorList>
    </citation>
    <scope>NUCLEOTIDE SEQUENCE</scope>
    <source>
        <strain evidence="11">CHK160-1198</strain>
    </source>
</reference>
<dbReference type="EC" id="3.1.1.29" evidence="1 8"/>
<feature type="site" description="Stabilizes the basic form of H active site to accept a proton" evidence="8">
    <location>
        <position position="90"/>
    </location>
</feature>
<dbReference type="EMBL" id="DVNI01000103">
    <property type="protein sequence ID" value="HIU64622.1"/>
    <property type="molecule type" value="Genomic_DNA"/>
</dbReference>
<evidence type="ECO:0000256" key="8">
    <source>
        <dbReference type="HAMAP-Rule" id="MF_00083"/>
    </source>
</evidence>
<comment type="function">
    <text evidence="8">Catalyzes the release of premature peptidyl moieties from peptidyl-tRNA molecules trapped in stalled 50S ribosomal subunits, and thus maintains levels of free tRNAs and 50S ribosomes.</text>
</comment>
<feature type="binding site" evidence="8">
    <location>
        <position position="63"/>
    </location>
    <ligand>
        <name>tRNA</name>
        <dbReference type="ChEBI" id="CHEBI:17843"/>
    </ligand>
</feature>
<comment type="caution">
    <text evidence="11">The sequence shown here is derived from an EMBL/GenBank/DDBJ whole genome shotgun (WGS) entry which is preliminary data.</text>
</comment>
<dbReference type="AlphaFoldDB" id="A0A9D1MQL7"/>
<dbReference type="Gene3D" id="3.40.50.1470">
    <property type="entry name" value="Peptidyl-tRNA hydrolase"/>
    <property type="match status" value="1"/>
</dbReference>
<feature type="site" description="Discriminates between blocked and unblocked aminoacyl-tRNA" evidence="8">
    <location>
        <position position="9"/>
    </location>
</feature>
<evidence type="ECO:0000313" key="11">
    <source>
        <dbReference type="EMBL" id="HIU64622.1"/>
    </source>
</evidence>
<keyword evidence="4 8" id="KW-0694">RNA-binding</keyword>
<dbReference type="GO" id="GO:0004045">
    <property type="term" value="F:peptidyl-tRNA hydrolase activity"/>
    <property type="evidence" value="ECO:0007669"/>
    <property type="project" value="UniProtKB-UniRule"/>
</dbReference>
<dbReference type="InterPro" id="IPR018171">
    <property type="entry name" value="Pept_tRNA_hydro_CS"/>
</dbReference>
<dbReference type="GO" id="GO:0000049">
    <property type="term" value="F:tRNA binding"/>
    <property type="evidence" value="ECO:0007669"/>
    <property type="project" value="UniProtKB-UniRule"/>
</dbReference>
<dbReference type="Proteomes" id="UP000824099">
    <property type="component" value="Unassembled WGS sequence"/>
</dbReference>
<feature type="binding site" evidence="8">
    <location>
        <position position="111"/>
    </location>
    <ligand>
        <name>tRNA</name>
        <dbReference type="ChEBI" id="CHEBI:17843"/>
    </ligand>
</feature>
<dbReference type="GO" id="GO:0072344">
    <property type="term" value="P:rescue of stalled ribosome"/>
    <property type="evidence" value="ECO:0007669"/>
    <property type="project" value="UniProtKB-UniRule"/>
</dbReference>
<dbReference type="HAMAP" id="MF_00083">
    <property type="entry name" value="Pept_tRNA_hydro_bact"/>
    <property type="match status" value="1"/>
</dbReference>
<dbReference type="InterPro" id="IPR036416">
    <property type="entry name" value="Pept_tRNA_hydro_sf"/>
</dbReference>